<proteinExistence type="inferred from homology"/>
<comment type="caution">
    <text evidence="4">The sequence shown here is derived from an EMBL/GenBank/DDBJ whole genome shotgun (WGS) entry which is preliminary data.</text>
</comment>
<dbReference type="EMBL" id="BJMV01000004">
    <property type="protein sequence ID" value="GEB85177.1"/>
    <property type="molecule type" value="Genomic_DNA"/>
</dbReference>
<comment type="similarity">
    <text evidence="1">Belongs to the HupH/HyaF family.</text>
</comment>
<dbReference type="InterPro" id="IPR006894">
    <property type="entry name" value="HupH_Hydgase_express_prot_C"/>
</dbReference>
<evidence type="ECO:0000259" key="3">
    <source>
        <dbReference type="Pfam" id="PF04809"/>
    </source>
</evidence>
<protein>
    <submittedName>
        <fullName evidence="4">Hydrogenase expression/formation protein</fullName>
    </submittedName>
</protein>
<dbReference type="Proteomes" id="UP000317730">
    <property type="component" value="Unassembled WGS sequence"/>
</dbReference>
<evidence type="ECO:0000313" key="5">
    <source>
        <dbReference type="Proteomes" id="UP000317730"/>
    </source>
</evidence>
<dbReference type="Gene3D" id="3.30.1370.140">
    <property type="entry name" value="HupH hydrogenase expression protein, C-terminal domain"/>
    <property type="match status" value="2"/>
</dbReference>
<sequence length="291" mass="31164">MIPSFAVPPKGFGPGSMTQDSEEDLQYLAMPSGVSVYTPHLPDLDDVNEARPAIAFLEALRDTMANWREGQSVIVRPDGLDPANRRIVDDALGEGEVSIVLEDAAGRIEVQETVFAGLWSMRAFSRTAAAGEEPRGQVEVAAFPRVVLARAFPPVRAVPDLATAAGEGVVNAPAILTELLDKSAAWQAGTPAHVVNLSLLPHTPEDLDMIERVLGQGAVTILSRGYGNCRISSTATPHVWRVRYFNSMDTLILDTIEVTGVPEVACAAREDVADSAERLGEICTIITEPTP</sequence>
<dbReference type="Pfam" id="PF04809">
    <property type="entry name" value="HupH_C"/>
    <property type="match status" value="2"/>
</dbReference>
<evidence type="ECO:0000256" key="2">
    <source>
        <dbReference type="SAM" id="MobiDB-lite"/>
    </source>
</evidence>
<feature type="domain" description="HupH hydrogenase expression protein C-terminal" evidence="3">
    <location>
        <begin position="55"/>
        <end position="150"/>
    </location>
</feature>
<name>A0A4Y3TVN6_9PROT</name>
<organism evidence="4 5">
    <name type="scientific">Acetobacter peroxydans</name>
    <dbReference type="NCBI Taxonomy" id="104098"/>
    <lineage>
        <taxon>Bacteria</taxon>
        <taxon>Pseudomonadati</taxon>
        <taxon>Pseudomonadota</taxon>
        <taxon>Alphaproteobacteria</taxon>
        <taxon>Acetobacterales</taxon>
        <taxon>Acetobacteraceae</taxon>
        <taxon>Acetobacter</taxon>
    </lineage>
</organism>
<dbReference type="AlphaFoldDB" id="A0A4Y3TVN6"/>
<evidence type="ECO:0000313" key="4">
    <source>
        <dbReference type="EMBL" id="GEB85177.1"/>
    </source>
</evidence>
<gene>
    <name evidence="4" type="primary">hupH</name>
    <name evidence="4" type="ORF">APE01nite_09740</name>
</gene>
<feature type="region of interest" description="Disordered" evidence="2">
    <location>
        <begin position="1"/>
        <end position="20"/>
    </location>
</feature>
<feature type="domain" description="HupH hydrogenase expression protein C-terminal" evidence="3">
    <location>
        <begin position="169"/>
        <end position="284"/>
    </location>
</feature>
<accession>A0A4Y3TVN6</accession>
<dbReference type="RefSeq" id="WP_141375205.1">
    <property type="nucleotide sequence ID" value="NZ_BAPL01000024.1"/>
</dbReference>
<dbReference type="InterPro" id="IPR038527">
    <property type="entry name" value="HupH_C_sf"/>
</dbReference>
<dbReference type="OrthoDB" id="6560677at2"/>
<reference evidence="4 5" key="1">
    <citation type="submission" date="2019-06" db="EMBL/GenBank/DDBJ databases">
        <title>Whole genome shotgun sequence of Acetobacter peroxydans NBRC 13755.</title>
        <authorList>
            <person name="Hosoyama A."/>
            <person name="Uohara A."/>
            <person name="Ohji S."/>
            <person name="Ichikawa N."/>
        </authorList>
    </citation>
    <scope>NUCLEOTIDE SEQUENCE [LARGE SCALE GENOMIC DNA]</scope>
    <source>
        <strain evidence="4 5">NBRC 13755</strain>
    </source>
</reference>
<evidence type="ECO:0000256" key="1">
    <source>
        <dbReference type="ARBA" id="ARBA00010832"/>
    </source>
</evidence>
<keyword evidence="5" id="KW-1185">Reference proteome</keyword>